<keyword evidence="3 7" id="KW-0808">Transferase</keyword>
<protein>
    <recommendedName>
        <fullName evidence="5">Probable acetyl-CoA acetyltransferase</fullName>
        <ecNumber evidence="2">2.3.1.9</ecNumber>
    </recommendedName>
</protein>
<reference evidence="10 11" key="1">
    <citation type="submission" date="2019-07" db="EMBL/GenBank/DDBJ databases">
        <title>Rhodococcus cavernicolus sp. nov., isolated from a cave.</title>
        <authorList>
            <person name="Lee S.D."/>
        </authorList>
    </citation>
    <scope>NUCLEOTIDE SEQUENCE [LARGE SCALE GENOMIC DNA]</scope>
    <source>
        <strain evidence="10 11">C1-24</strain>
    </source>
</reference>
<feature type="domain" description="Thiolase N-terminal" evidence="8">
    <location>
        <begin position="10"/>
        <end position="244"/>
    </location>
</feature>
<dbReference type="InterPro" id="IPR020610">
    <property type="entry name" value="Thiolase_AS"/>
</dbReference>
<evidence type="ECO:0000256" key="2">
    <source>
        <dbReference type="ARBA" id="ARBA00012705"/>
    </source>
</evidence>
<dbReference type="InterPro" id="IPR020617">
    <property type="entry name" value="Thiolase_C"/>
</dbReference>
<evidence type="ECO:0000259" key="8">
    <source>
        <dbReference type="Pfam" id="PF00108"/>
    </source>
</evidence>
<dbReference type="InterPro" id="IPR016039">
    <property type="entry name" value="Thiolase-like"/>
</dbReference>
<name>A0A5A7SHR4_9NOCA</name>
<dbReference type="NCBIfam" id="TIGR01930">
    <property type="entry name" value="AcCoA-C-Actrans"/>
    <property type="match status" value="1"/>
</dbReference>
<dbReference type="GO" id="GO:0003985">
    <property type="term" value="F:acetyl-CoA C-acetyltransferase activity"/>
    <property type="evidence" value="ECO:0007669"/>
    <property type="project" value="UniProtKB-EC"/>
</dbReference>
<dbReference type="AlphaFoldDB" id="A0A5A7SHR4"/>
<organism evidence="10 11">
    <name type="scientific">Antrihabitans cavernicola</name>
    <dbReference type="NCBI Taxonomy" id="2495913"/>
    <lineage>
        <taxon>Bacteria</taxon>
        <taxon>Bacillati</taxon>
        <taxon>Actinomycetota</taxon>
        <taxon>Actinomycetes</taxon>
        <taxon>Mycobacteriales</taxon>
        <taxon>Nocardiaceae</taxon>
        <taxon>Antrihabitans</taxon>
    </lineage>
</organism>
<dbReference type="Gene3D" id="3.40.47.10">
    <property type="match status" value="1"/>
</dbReference>
<dbReference type="SUPFAM" id="SSF53901">
    <property type="entry name" value="Thiolase-like"/>
    <property type="match status" value="1"/>
</dbReference>
<dbReference type="PANTHER" id="PTHR18919">
    <property type="entry name" value="ACETYL-COA C-ACYLTRANSFERASE"/>
    <property type="match status" value="1"/>
</dbReference>
<dbReference type="InterPro" id="IPR002155">
    <property type="entry name" value="Thiolase"/>
</dbReference>
<accession>A0A5A7SHR4</accession>
<feature type="domain" description="Thiolase C-terminal" evidence="9">
    <location>
        <begin position="256"/>
        <end position="376"/>
    </location>
</feature>
<evidence type="ECO:0000256" key="3">
    <source>
        <dbReference type="ARBA" id="ARBA00022679"/>
    </source>
</evidence>
<evidence type="ECO:0000256" key="6">
    <source>
        <dbReference type="PIRSR" id="PIRSR000429-1"/>
    </source>
</evidence>
<dbReference type="PANTHER" id="PTHR18919:SF107">
    <property type="entry name" value="ACETYL-COA ACETYLTRANSFERASE, CYTOSOLIC"/>
    <property type="match status" value="1"/>
</dbReference>
<dbReference type="CDD" id="cd00751">
    <property type="entry name" value="thiolase"/>
    <property type="match status" value="1"/>
</dbReference>
<gene>
    <name evidence="10" type="ORF">FOY51_02955</name>
</gene>
<feature type="active site" description="Proton acceptor" evidence="6">
    <location>
        <position position="364"/>
    </location>
</feature>
<dbReference type="OrthoDB" id="9764638at2"/>
<dbReference type="Proteomes" id="UP000322244">
    <property type="component" value="Unassembled WGS sequence"/>
</dbReference>
<evidence type="ECO:0000313" key="11">
    <source>
        <dbReference type="Proteomes" id="UP000322244"/>
    </source>
</evidence>
<feature type="active site" description="Acyl-thioester intermediate" evidence="6">
    <location>
        <position position="89"/>
    </location>
</feature>
<sequence length="379" mass="39705">MTTNSAYLYAGLRTPFGRLNGHLSQYDAVELGTRTLAELGRRHPVAAEADGALFSCVVQAGLGPNPARTVMHRSGVGSEIPASVNNMACIAGIDTMVDATRRIASQEGSLYIVGAFESSSNGPALTFGDGHQESALQHEALTCAISGESFVAISDRQGAELGISRARQDQWAVRSHDLAGRADFATTGEVYGLESDGTVHWKDEGIRAGSTYERLAALPPLVTGGTITAANASQIADGSAMGLVGSVDVAESHGLDPLARIVGWAYSAGPDNTLHRQPAKSIDALLTKTGHTVRDIDLWEINEAFASVVLATIDDLKIPEEAVNPNGGGIAIGHPNSTTAFRQVLTLAHELRRRDLRRGIATLCGGGGQGIALLIENAH</sequence>
<dbReference type="EC" id="2.3.1.9" evidence="2"/>
<evidence type="ECO:0000259" key="9">
    <source>
        <dbReference type="Pfam" id="PF02803"/>
    </source>
</evidence>
<keyword evidence="4 7" id="KW-0012">Acyltransferase</keyword>
<evidence type="ECO:0000256" key="1">
    <source>
        <dbReference type="ARBA" id="ARBA00010982"/>
    </source>
</evidence>
<dbReference type="PROSITE" id="PS00099">
    <property type="entry name" value="THIOLASE_3"/>
    <property type="match status" value="1"/>
</dbReference>
<evidence type="ECO:0000256" key="4">
    <source>
        <dbReference type="ARBA" id="ARBA00023315"/>
    </source>
</evidence>
<dbReference type="PIRSF" id="PIRSF000429">
    <property type="entry name" value="Ac-CoA_Ac_transf"/>
    <property type="match status" value="1"/>
</dbReference>
<dbReference type="EMBL" id="VLNY01000001">
    <property type="protein sequence ID" value="KAA0024899.1"/>
    <property type="molecule type" value="Genomic_DNA"/>
</dbReference>
<keyword evidence="11" id="KW-1185">Reference proteome</keyword>
<evidence type="ECO:0000313" key="10">
    <source>
        <dbReference type="EMBL" id="KAA0024899.1"/>
    </source>
</evidence>
<proteinExistence type="inferred from homology"/>
<comment type="caution">
    <text evidence="10">The sequence shown here is derived from an EMBL/GenBank/DDBJ whole genome shotgun (WGS) entry which is preliminary data.</text>
</comment>
<comment type="similarity">
    <text evidence="1 7">Belongs to the thiolase-like superfamily. Thiolase family.</text>
</comment>
<dbReference type="Pfam" id="PF02803">
    <property type="entry name" value="Thiolase_C"/>
    <property type="match status" value="1"/>
</dbReference>
<evidence type="ECO:0000256" key="5">
    <source>
        <dbReference type="ARBA" id="ARBA00040529"/>
    </source>
</evidence>
<dbReference type="RefSeq" id="WP_149428675.1">
    <property type="nucleotide sequence ID" value="NZ_VLNY01000001.1"/>
</dbReference>
<feature type="active site" description="Proton acceptor" evidence="6">
    <location>
        <position position="334"/>
    </location>
</feature>
<dbReference type="Pfam" id="PF00108">
    <property type="entry name" value="Thiolase_N"/>
    <property type="match status" value="1"/>
</dbReference>
<evidence type="ECO:0000256" key="7">
    <source>
        <dbReference type="RuleBase" id="RU003557"/>
    </source>
</evidence>
<dbReference type="InterPro" id="IPR020616">
    <property type="entry name" value="Thiolase_N"/>
</dbReference>